<dbReference type="Pfam" id="PF18701">
    <property type="entry name" value="DUF5641"/>
    <property type="match status" value="1"/>
</dbReference>
<dbReference type="InterPro" id="IPR005312">
    <property type="entry name" value="DUF1759"/>
</dbReference>
<comment type="caution">
    <text evidence="2">The sequence shown here is derived from an EMBL/GenBank/DDBJ whole genome shotgun (WGS) entry which is preliminary data.</text>
</comment>
<dbReference type="PANTHER" id="PTHR47331:SF4">
    <property type="entry name" value="PEPTIDASE S1 DOMAIN-CONTAINING PROTEIN"/>
    <property type="match status" value="1"/>
</dbReference>
<accession>A0ABQ9JHQ4</accession>
<feature type="domain" description="DUF5641" evidence="1">
    <location>
        <begin position="897"/>
        <end position="979"/>
    </location>
</feature>
<evidence type="ECO:0000259" key="1">
    <source>
        <dbReference type="Pfam" id="PF18701"/>
    </source>
</evidence>
<reference evidence="2" key="1">
    <citation type="journal article" date="2023" name="Insect Mol. Biol.">
        <title>Genome sequencing provides insights into the evolution of gene families encoding plant cell wall-degrading enzymes in longhorned beetles.</title>
        <authorList>
            <person name="Shin N.R."/>
            <person name="Okamura Y."/>
            <person name="Kirsch R."/>
            <person name="Pauchet Y."/>
        </authorList>
    </citation>
    <scope>NUCLEOTIDE SEQUENCE</scope>
    <source>
        <strain evidence="2">MMC_N1</strain>
    </source>
</reference>
<dbReference type="InterPro" id="IPR040676">
    <property type="entry name" value="DUF5641"/>
</dbReference>
<name>A0ABQ9JHQ4_9CUCU</name>
<dbReference type="Pfam" id="PF03564">
    <property type="entry name" value="DUF1759"/>
    <property type="match status" value="1"/>
</dbReference>
<dbReference type="PANTHER" id="PTHR47331">
    <property type="entry name" value="PHD-TYPE DOMAIN-CONTAINING PROTEIN"/>
    <property type="match status" value="1"/>
</dbReference>
<dbReference type="Pfam" id="PF05380">
    <property type="entry name" value="Peptidase_A17"/>
    <property type="match status" value="1"/>
</dbReference>
<dbReference type="InterPro" id="IPR008042">
    <property type="entry name" value="Retrotrans_Pao"/>
</dbReference>
<protein>
    <recommendedName>
        <fullName evidence="1">DUF5641 domain-containing protein</fullName>
    </recommendedName>
</protein>
<sequence length="982" mass="113147">MAPKSENELKLDRLRARRENLFRRLQLCYEAGELLKADRSDPTKLENFKIRHVSMLKVMSEYREVVNEIVCTKQAIKPDEPVSYSTLDAAEDLYDRIEYTSSQYVPRPVSSNLENTNSHKTRLHMPKIEIVKFDATDLSLWPVFYENFRQLIHDNTEFSKAEKLQYLLGSLAGKALKTVSAIEIVPNNYDIIFKLLVDTYHDKKLLSNMYLDRLLSFRAISNNNPDSLQLFLERFDTNVAALYRLNLENLGDYIITHIAMSKLSQETINAFELVRDSQELPNYEELLKFIRKQSKIAVVVEKTRKFPNHPTHSTFARGPKTFVTNNNNNYSKGRNCLFCDKGSVRAYPNFSCRFCGSKHHSLLHKTNVPTNSFNVNNNVTPSTSTSSTDNDIIRENRESVNIQTLCSKINVIESNKPNIVLLSGFQMVKWVSNSPELLSHIPEDIKLPSLVDFEKGNWKVLGLQWNPFADFFCFSINLEKTLCTKRNMLSLISRTYDPLGMLSPTTLFVKLLINKLWKIKLDWDESAPQAIEKTWEKFQDEFSLLNELKIPRHVLVFENTSLEIIGFADASSAGLASVVYIRAVDTSGHVSVTFLCAQTKVAPISSITLPRLELAAATNLASLIDHVRDTFSKRTPIKNIYAFSDSMITLNWIHSSPRKWKTFVSNRVTKIQNYLPASHWYFVSGKENVSDCASRGLTPSALLKHPTWFTGPPWMVSPFSQWPIKSFAENIDPSVFEKEILIHVVMKDVKSSLYKLIEYFSSWSKLLHSTVYVLRFIRLLPIHYKIIKSDLDKAEHVLIRVVQQQHFPEEFKCLSENKLIQSNIRRLNPFIKNGIIRVGGRLNLSNLSFEQKHPILLPKSDPLVNLLIDYNHKLYCHTGSFLLHSLLRQNYWILSAHAIVNQYWKRWHLEYLSTLQSRQKWNTPSCPAKLSYKIIFPPLQWPLAIIEKLHFGKDGVARIALVKTKTGTYLRPIVKLCPLPNQ</sequence>
<keyword evidence="3" id="KW-1185">Reference proteome</keyword>
<dbReference type="Proteomes" id="UP001162164">
    <property type="component" value="Unassembled WGS sequence"/>
</dbReference>
<dbReference type="EMBL" id="JAPWTJ010000573">
    <property type="protein sequence ID" value="KAJ8977222.1"/>
    <property type="molecule type" value="Genomic_DNA"/>
</dbReference>
<proteinExistence type="predicted"/>
<evidence type="ECO:0000313" key="3">
    <source>
        <dbReference type="Proteomes" id="UP001162164"/>
    </source>
</evidence>
<organism evidence="2 3">
    <name type="scientific">Molorchus minor</name>
    <dbReference type="NCBI Taxonomy" id="1323400"/>
    <lineage>
        <taxon>Eukaryota</taxon>
        <taxon>Metazoa</taxon>
        <taxon>Ecdysozoa</taxon>
        <taxon>Arthropoda</taxon>
        <taxon>Hexapoda</taxon>
        <taxon>Insecta</taxon>
        <taxon>Pterygota</taxon>
        <taxon>Neoptera</taxon>
        <taxon>Endopterygota</taxon>
        <taxon>Coleoptera</taxon>
        <taxon>Polyphaga</taxon>
        <taxon>Cucujiformia</taxon>
        <taxon>Chrysomeloidea</taxon>
        <taxon>Cerambycidae</taxon>
        <taxon>Lamiinae</taxon>
        <taxon>Monochamini</taxon>
        <taxon>Molorchus</taxon>
    </lineage>
</organism>
<evidence type="ECO:0000313" key="2">
    <source>
        <dbReference type="EMBL" id="KAJ8977222.1"/>
    </source>
</evidence>
<gene>
    <name evidence="2" type="ORF">NQ317_002475</name>
</gene>